<evidence type="ECO:0000313" key="2">
    <source>
        <dbReference type="EMBL" id="KAK5611339.1"/>
    </source>
</evidence>
<protein>
    <submittedName>
        <fullName evidence="2">Uncharacterized protein</fullName>
    </submittedName>
</protein>
<feature type="compositionally biased region" description="Polar residues" evidence="1">
    <location>
        <begin position="155"/>
        <end position="165"/>
    </location>
</feature>
<sequence>MFKTWATRQEPTTPGHGPSTHTNNTLTRGGQVPYWFPFVPPAPTPVQPRLRPGTLQGSPSMPGWKPQRAVAPPRWGQSGEELGQPSKASPPPAAQDPDTHQISQDPRHLADPSRHIQPPNPRCPPWHNPNSLTTLLTRDPILFPSCPATVGMHPSGSQIRPQATQEPCPDTPTPARRGNRPDKSLLAIATHCPNPGSSSTPNPNRKE</sequence>
<gene>
    <name evidence="2" type="ORF">CRENBAI_018551</name>
</gene>
<name>A0AAV9RQM1_9TELE</name>
<organism evidence="2 3">
    <name type="scientific">Crenichthys baileyi</name>
    <name type="common">White River springfish</name>
    <dbReference type="NCBI Taxonomy" id="28760"/>
    <lineage>
        <taxon>Eukaryota</taxon>
        <taxon>Metazoa</taxon>
        <taxon>Chordata</taxon>
        <taxon>Craniata</taxon>
        <taxon>Vertebrata</taxon>
        <taxon>Euteleostomi</taxon>
        <taxon>Actinopterygii</taxon>
        <taxon>Neopterygii</taxon>
        <taxon>Teleostei</taxon>
        <taxon>Neoteleostei</taxon>
        <taxon>Acanthomorphata</taxon>
        <taxon>Ovalentaria</taxon>
        <taxon>Atherinomorphae</taxon>
        <taxon>Cyprinodontiformes</taxon>
        <taxon>Goodeidae</taxon>
        <taxon>Crenichthys</taxon>
    </lineage>
</organism>
<accession>A0AAV9RQM1</accession>
<evidence type="ECO:0000313" key="3">
    <source>
        <dbReference type="Proteomes" id="UP001311232"/>
    </source>
</evidence>
<dbReference type="EMBL" id="JAHHUM010001486">
    <property type="protein sequence ID" value="KAK5611339.1"/>
    <property type="molecule type" value="Genomic_DNA"/>
</dbReference>
<feature type="compositionally biased region" description="Low complexity" evidence="1">
    <location>
        <begin position="193"/>
        <end position="207"/>
    </location>
</feature>
<reference evidence="2 3" key="1">
    <citation type="submission" date="2021-06" db="EMBL/GenBank/DDBJ databases">
        <authorList>
            <person name="Palmer J.M."/>
        </authorList>
    </citation>
    <scope>NUCLEOTIDE SEQUENCE [LARGE SCALE GENOMIC DNA]</scope>
    <source>
        <strain evidence="2 3">MEX-2019</strain>
        <tissue evidence="2">Muscle</tissue>
    </source>
</reference>
<feature type="compositionally biased region" description="Basic and acidic residues" evidence="1">
    <location>
        <begin position="105"/>
        <end position="114"/>
    </location>
</feature>
<comment type="caution">
    <text evidence="2">The sequence shown here is derived from an EMBL/GenBank/DDBJ whole genome shotgun (WGS) entry which is preliminary data.</text>
</comment>
<dbReference type="Proteomes" id="UP001311232">
    <property type="component" value="Unassembled WGS sequence"/>
</dbReference>
<dbReference type="AlphaFoldDB" id="A0AAV9RQM1"/>
<feature type="compositionally biased region" description="Pro residues" evidence="1">
    <location>
        <begin position="118"/>
        <end position="127"/>
    </location>
</feature>
<feature type="region of interest" description="Disordered" evidence="1">
    <location>
        <begin position="147"/>
        <end position="207"/>
    </location>
</feature>
<feature type="compositionally biased region" description="Polar residues" evidence="1">
    <location>
        <begin position="1"/>
        <end position="10"/>
    </location>
</feature>
<feature type="compositionally biased region" description="Low complexity" evidence="1">
    <location>
        <begin position="11"/>
        <end position="22"/>
    </location>
</feature>
<keyword evidence="3" id="KW-1185">Reference proteome</keyword>
<feature type="region of interest" description="Disordered" evidence="1">
    <location>
        <begin position="1"/>
        <end position="131"/>
    </location>
</feature>
<evidence type="ECO:0000256" key="1">
    <source>
        <dbReference type="SAM" id="MobiDB-lite"/>
    </source>
</evidence>
<proteinExistence type="predicted"/>